<evidence type="ECO:0008006" key="3">
    <source>
        <dbReference type="Google" id="ProtNLM"/>
    </source>
</evidence>
<dbReference type="AlphaFoldDB" id="A0A146G9B6"/>
<dbReference type="InParanoid" id="A0A146G9B6"/>
<proteinExistence type="predicted"/>
<organism evidence="1 2">
    <name type="scientific">Terrimicrobium sacchariphilum</name>
    <dbReference type="NCBI Taxonomy" id="690879"/>
    <lineage>
        <taxon>Bacteria</taxon>
        <taxon>Pseudomonadati</taxon>
        <taxon>Verrucomicrobiota</taxon>
        <taxon>Terrimicrobiia</taxon>
        <taxon>Terrimicrobiales</taxon>
        <taxon>Terrimicrobiaceae</taxon>
        <taxon>Terrimicrobium</taxon>
    </lineage>
</organism>
<reference evidence="2" key="1">
    <citation type="journal article" date="2017" name="Genome Announc.">
        <title>Draft Genome Sequence of Terrimicrobium sacchariphilum NM-5T, a Facultative Anaerobic Soil Bacterium of the Class Spartobacteria.</title>
        <authorList>
            <person name="Qiu Y.L."/>
            <person name="Tourlousse D.M."/>
            <person name="Matsuura N."/>
            <person name="Ohashi A."/>
            <person name="Sekiguchi Y."/>
        </authorList>
    </citation>
    <scope>NUCLEOTIDE SEQUENCE [LARGE SCALE GENOMIC DNA]</scope>
    <source>
        <strain evidence="2">NM-5</strain>
    </source>
</reference>
<dbReference type="EMBL" id="BDCO01000002">
    <property type="protein sequence ID" value="GAT33258.1"/>
    <property type="molecule type" value="Genomic_DNA"/>
</dbReference>
<accession>A0A146G9B6</accession>
<comment type="caution">
    <text evidence="1">The sequence shown here is derived from an EMBL/GenBank/DDBJ whole genome shotgun (WGS) entry which is preliminary data.</text>
</comment>
<name>A0A146G9B6_TERSA</name>
<evidence type="ECO:0000313" key="2">
    <source>
        <dbReference type="Proteomes" id="UP000076023"/>
    </source>
</evidence>
<dbReference type="Proteomes" id="UP000076023">
    <property type="component" value="Unassembled WGS sequence"/>
</dbReference>
<sequence>MKLRESAEKFGQRVGLSTYTVRKMCHNNKLIARKVGRSWQIDVEASENGLSLISGNTPEKAITKRRITDGKK</sequence>
<dbReference type="STRING" id="690879.TSACC_21671"/>
<protein>
    <recommendedName>
        <fullName evidence="3">Helix-turn-helix domain-containing protein</fullName>
    </recommendedName>
</protein>
<dbReference type="RefSeq" id="WP_075079016.1">
    <property type="nucleotide sequence ID" value="NZ_BDCO01000002.1"/>
</dbReference>
<keyword evidence="2" id="KW-1185">Reference proteome</keyword>
<gene>
    <name evidence="1" type="ORF">TSACC_21671</name>
</gene>
<evidence type="ECO:0000313" key="1">
    <source>
        <dbReference type="EMBL" id="GAT33258.1"/>
    </source>
</evidence>